<dbReference type="Pfam" id="PF13692">
    <property type="entry name" value="Glyco_trans_1_4"/>
    <property type="match status" value="1"/>
</dbReference>
<keyword evidence="1" id="KW-0328">Glycosyltransferase</keyword>
<dbReference type="EMBL" id="JBHSCR010000003">
    <property type="protein sequence ID" value="MFC4347233.1"/>
    <property type="molecule type" value="Genomic_DNA"/>
</dbReference>
<organism evidence="1 2">
    <name type="scientific">Kordiimonas lipolytica</name>
    <dbReference type="NCBI Taxonomy" id="1662421"/>
    <lineage>
        <taxon>Bacteria</taxon>
        <taxon>Pseudomonadati</taxon>
        <taxon>Pseudomonadota</taxon>
        <taxon>Alphaproteobacteria</taxon>
        <taxon>Kordiimonadales</taxon>
        <taxon>Kordiimonadaceae</taxon>
        <taxon>Kordiimonas</taxon>
    </lineage>
</organism>
<dbReference type="SUPFAM" id="SSF53756">
    <property type="entry name" value="UDP-Glycosyltransferase/glycogen phosphorylase"/>
    <property type="match status" value="1"/>
</dbReference>
<keyword evidence="2" id="KW-1185">Reference proteome</keyword>
<dbReference type="RefSeq" id="WP_082719959.1">
    <property type="nucleotide sequence ID" value="NZ_JBHSCR010000003.1"/>
</dbReference>
<evidence type="ECO:0000313" key="1">
    <source>
        <dbReference type="EMBL" id="MFC4347233.1"/>
    </source>
</evidence>
<dbReference type="GO" id="GO:0016757">
    <property type="term" value="F:glycosyltransferase activity"/>
    <property type="evidence" value="ECO:0007669"/>
    <property type="project" value="UniProtKB-KW"/>
</dbReference>
<gene>
    <name evidence="1" type="ORF">ACFO5Q_05190</name>
</gene>
<dbReference type="Proteomes" id="UP001595776">
    <property type="component" value="Unassembled WGS sequence"/>
</dbReference>
<keyword evidence="1" id="KW-0808">Transferase</keyword>
<protein>
    <submittedName>
        <fullName evidence="1">Glycosyltransferase</fullName>
        <ecNumber evidence="1">2.4.-.-</ecNumber>
    </submittedName>
</protein>
<dbReference type="Gene3D" id="3.40.50.2000">
    <property type="entry name" value="Glycogen Phosphorylase B"/>
    <property type="match status" value="1"/>
</dbReference>
<comment type="caution">
    <text evidence="1">The sequence shown here is derived from an EMBL/GenBank/DDBJ whole genome shotgun (WGS) entry which is preliminary data.</text>
</comment>
<accession>A0ABV8U9R2</accession>
<proteinExistence type="predicted"/>
<evidence type="ECO:0000313" key="2">
    <source>
        <dbReference type="Proteomes" id="UP001595776"/>
    </source>
</evidence>
<name>A0ABV8U9R2_9PROT</name>
<dbReference type="EC" id="2.4.-.-" evidence="1"/>
<reference evidence="2" key="1">
    <citation type="journal article" date="2019" name="Int. J. Syst. Evol. Microbiol.">
        <title>The Global Catalogue of Microorganisms (GCM) 10K type strain sequencing project: providing services to taxonomists for standard genome sequencing and annotation.</title>
        <authorList>
            <consortium name="The Broad Institute Genomics Platform"/>
            <consortium name="The Broad Institute Genome Sequencing Center for Infectious Disease"/>
            <person name="Wu L."/>
            <person name="Ma J."/>
        </authorList>
    </citation>
    <scope>NUCLEOTIDE SEQUENCE [LARGE SCALE GENOMIC DNA]</scope>
    <source>
        <strain evidence="2">CGMCC 1.15304</strain>
    </source>
</reference>
<sequence length="388" mass="42923">MRGIRQHGLGRSLYEECTDGMDALAAAGFSGEAARLLAFFPPVSRNPYQRMLYARGFNHGFACFPLADLGEVEGLPDDLKLVMHYHWLHRVFDKCDTIRQAKKATDHFLDRLKRQKDDGHTLLWTVHNILSHAARFPDEEKALRAGMADIADVIHVMNPQTRDLCAPQYTLDDARLVSVPHPSYQGVYGDYICARQARFDLDLNPDDKVFLLFGSLGPHKGTRQFLAAFDRLQEKLEGKGRVLVAGSPGAPDFMDEILALTSGRADMRLLRAHVDDQSVQTFFKAADVVVCPYPIGLNSGVMATAATFGRPSVVPDVMARSLPGTEDCVQAFEPGDMDSCHQACLQALEKAAEGHTAVTLSNWAAANSPEEISDRFFKALLPRLQDLP</sequence>